<dbReference type="KEGG" id="parl:PEC302110_20110"/>
<accession>A0AAN0KAP2</accession>
<dbReference type="Proteomes" id="UP001377830">
    <property type="component" value="Chromosome"/>
</dbReference>
<name>A0AAN0KAP2_9GAMM</name>
<dbReference type="AlphaFoldDB" id="A0AAN0KAP2"/>
<proteinExistence type="predicted"/>
<evidence type="ECO:0000313" key="2">
    <source>
        <dbReference type="Proteomes" id="UP001377830"/>
    </source>
</evidence>
<gene>
    <name evidence="1" type="ORF">PEC302110_20110</name>
</gene>
<organism evidence="1 2">
    <name type="scientific">Pectobacterium araliae</name>
    <dbReference type="NCBI Taxonomy" id="3073862"/>
    <lineage>
        <taxon>Bacteria</taxon>
        <taxon>Pseudomonadati</taxon>
        <taxon>Pseudomonadota</taxon>
        <taxon>Gammaproteobacteria</taxon>
        <taxon>Enterobacterales</taxon>
        <taxon>Pectobacteriaceae</taxon>
        <taxon>Pectobacterium</taxon>
    </lineage>
</organism>
<sequence>MQIGIVTGIIAVLMLLTAPKLTQMTQDVADEPMDAVTTTASA</sequence>
<reference evidence="2" key="1">
    <citation type="journal article" date="2024" name="Int. J. Syst. Evol. Microbiol.">
        <title>Pectobacterium araliae sp. nov., a pathogen causing bacterial soft rot of Japanese angelica tree in Japan.</title>
        <authorList>
            <person name="Sawada H."/>
            <person name="Someya N."/>
            <person name="Morohoshi T."/>
            <person name="Ono M."/>
            <person name="Satou M."/>
        </authorList>
    </citation>
    <scope>NUCLEOTIDE SEQUENCE [LARGE SCALE GENOMIC DNA]</scope>
    <source>
        <strain evidence="2">MAFF 302110</strain>
    </source>
</reference>
<protein>
    <submittedName>
        <fullName evidence="1">Uncharacterized protein</fullName>
    </submittedName>
</protein>
<dbReference type="EMBL" id="AP028908">
    <property type="protein sequence ID" value="BES84914.1"/>
    <property type="molecule type" value="Genomic_DNA"/>
</dbReference>
<evidence type="ECO:0000313" key="1">
    <source>
        <dbReference type="EMBL" id="BES84914.1"/>
    </source>
</evidence>
<keyword evidence="2" id="KW-1185">Reference proteome</keyword>